<dbReference type="InterPro" id="IPR011990">
    <property type="entry name" value="TPR-like_helical_dom_sf"/>
</dbReference>
<reference evidence="3 4" key="2">
    <citation type="journal article" date="2016" name="Int. J. Syst. Evol. Microbiol.">
        <title>Paenibacillus bovis sp. nov., isolated from raw yak (Bos grunniens) milk.</title>
        <authorList>
            <person name="Gao C."/>
            <person name="Han J."/>
            <person name="Liu Z."/>
            <person name="Xu X."/>
            <person name="Hang F."/>
            <person name="Wu Z."/>
        </authorList>
    </citation>
    <scope>NUCLEOTIDE SEQUENCE [LARGE SCALE GENOMIC DNA]</scope>
    <source>
        <strain evidence="3 4">BD3526</strain>
    </source>
</reference>
<evidence type="ECO:0000313" key="4">
    <source>
        <dbReference type="Proteomes" id="UP000078148"/>
    </source>
</evidence>
<dbReference type="Gene3D" id="3.90.550.10">
    <property type="entry name" value="Spore Coat Polysaccharide Biosynthesis Protein SpsA, Chain A"/>
    <property type="match status" value="1"/>
</dbReference>
<proteinExistence type="predicted"/>
<dbReference type="CDD" id="cd02511">
    <property type="entry name" value="Beta4Glucosyltransferase"/>
    <property type="match status" value="1"/>
</dbReference>
<dbReference type="AlphaFoldDB" id="A0A172ZLR1"/>
<dbReference type="Pfam" id="PF00535">
    <property type="entry name" value="Glycos_transf_2"/>
    <property type="match status" value="1"/>
</dbReference>
<evidence type="ECO:0000313" key="3">
    <source>
        <dbReference type="EMBL" id="ANF98483.1"/>
    </source>
</evidence>
<dbReference type="InterPro" id="IPR001173">
    <property type="entry name" value="Glyco_trans_2-like"/>
</dbReference>
<feature type="domain" description="Glycosyltransferase 2-like" evidence="2">
    <location>
        <begin position="6"/>
        <end position="103"/>
    </location>
</feature>
<feature type="repeat" description="TPR" evidence="1">
    <location>
        <begin position="194"/>
        <end position="227"/>
    </location>
</feature>
<name>A0A172ZLR1_9BACL</name>
<keyword evidence="4" id="KW-1185">Reference proteome</keyword>
<sequence length="625" mass="73210">MRFTVSLCMIVKNEEEVIGKCLESIHKQINEIIIVDTGSSDRTIPIAESYGATIHSYKWNDDFASARNYSLQQAKSDYILILDADEYFEGEYDLQKELATAKDFYIFPIHNLLDNERYFIHSAIRLFKNSPELRYKNRLHEHLDLEGKEKQMQWSKVSVSIQHTGYQSNTIIEKDKNNRNLNLMMQETKEHPNSYNFYNLGKAYMAIEQYEESAEYFAKAITDSDNQTHQADLLKKWGESLLQLNRSNEALKILYDAVQKYPAHTDLLYVLAEAYYDEKYLKDAASTWIKCTELGNKGDFISEGVSDYLAYAQLAELYKQEDNLAEAYKYILKAITSKRSHMPALKKYFEIAYIYAFAEDDIKKDLDISYKITRVEELQNLLDVLYTMRHYLFSGYLKSYNISPEKNVLAISYQYSKQYDLAKNSWYEVEHIPEENTIDILTLAFLLKDEKLVKSLQNVGEIGPSDIRILLQLLHNESIQMEELSSSLETLIFQLVNNLIYMKEFEAFQTVLQLLMGKDFEVKYQIGSMLNGHGYYEAAIDILVQAYHLDSENIQMIGLLGDICLRAGYFDDAEYFYTNLIERSPVYASYERYYRLYERKKDESRMQEIKQFIAAHYPMATWSQE</sequence>
<reference evidence="4" key="1">
    <citation type="submission" date="2015-10" db="EMBL/GenBank/DDBJ databases">
        <title>Genome of Paenibacillus bovis sp. nov.</title>
        <authorList>
            <person name="Wu Z."/>
            <person name="Gao C."/>
            <person name="Liu Z."/>
            <person name="Zheng H."/>
        </authorList>
    </citation>
    <scope>NUCLEOTIDE SEQUENCE [LARGE SCALE GENOMIC DNA]</scope>
    <source>
        <strain evidence="4">BD3526</strain>
    </source>
</reference>
<organism evidence="3 4">
    <name type="scientific">Paenibacillus bovis</name>
    <dbReference type="NCBI Taxonomy" id="1616788"/>
    <lineage>
        <taxon>Bacteria</taxon>
        <taxon>Bacillati</taxon>
        <taxon>Bacillota</taxon>
        <taxon>Bacilli</taxon>
        <taxon>Bacillales</taxon>
        <taxon>Paenibacillaceae</taxon>
        <taxon>Paenibacillus</taxon>
    </lineage>
</organism>
<gene>
    <name evidence="3" type="ORF">AR543_22480</name>
</gene>
<protein>
    <recommendedName>
        <fullName evidence="2">Glycosyltransferase 2-like domain-containing protein</fullName>
    </recommendedName>
</protein>
<dbReference type="PANTHER" id="PTHR43630">
    <property type="entry name" value="POLY-BETA-1,6-N-ACETYL-D-GLUCOSAMINE SYNTHASE"/>
    <property type="match status" value="1"/>
</dbReference>
<dbReference type="InterPro" id="IPR019734">
    <property type="entry name" value="TPR_rpt"/>
</dbReference>
<dbReference type="RefSeq" id="WP_060536518.1">
    <property type="nucleotide sequence ID" value="NZ_CP013023.1"/>
</dbReference>
<dbReference type="Pfam" id="PF13432">
    <property type="entry name" value="TPR_16"/>
    <property type="match status" value="1"/>
</dbReference>
<dbReference type="InterPro" id="IPR029044">
    <property type="entry name" value="Nucleotide-diphossugar_trans"/>
</dbReference>
<dbReference type="Proteomes" id="UP000078148">
    <property type="component" value="Chromosome"/>
</dbReference>
<dbReference type="KEGG" id="pbv:AR543_22480"/>
<accession>A0A172ZLR1</accession>
<dbReference type="SMART" id="SM00028">
    <property type="entry name" value="TPR"/>
    <property type="match status" value="6"/>
</dbReference>
<dbReference type="STRING" id="1616788.AR543_22480"/>
<dbReference type="Pfam" id="PF13181">
    <property type="entry name" value="TPR_8"/>
    <property type="match status" value="2"/>
</dbReference>
<dbReference type="EMBL" id="CP013023">
    <property type="protein sequence ID" value="ANF98483.1"/>
    <property type="molecule type" value="Genomic_DNA"/>
</dbReference>
<dbReference type="PANTHER" id="PTHR43630:SF2">
    <property type="entry name" value="GLYCOSYLTRANSFERASE"/>
    <property type="match status" value="1"/>
</dbReference>
<dbReference type="Gene3D" id="1.25.40.10">
    <property type="entry name" value="Tetratricopeptide repeat domain"/>
    <property type="match status" value="2"/>
</dbReference>
<dbReference type="SUPFAM" id="SSF48452">
    <property type="entry name" value="TPR-like"/>
    <property type="match status" value="1"/>
</dbReference>
<dbReference type="SUPFAM" id="SSF53448">
    <property type="entry name" value="Nucleotide-diphospho-sugar transferases"/>
    <property type="match status" value="1"/>
</dbReference>
<keyword evidence="1" id="KW-0802">TPR repeat</keyword>
<dbReference type="OrthoDB" id="9815923at2"/>
<evidence type="ECO:0000256" key="1">
    <source>
        <dbReference type="PROSITE-ProRule" id="PRU00339"/>
    </source>
</evidence>
<evidence type="ECO:0000259" key="2">
    <source>
        <dbReference type="Pfam" id="PF00535"/>
    </source>
</evidence>
<dbReference type="PROSITE" id="PS50005">
    <property type="entry name" value="TPR"/>
    <property type="match status" value="1"/>
</dbReference>